<feature type="compositionally biased region" description="Basic and acidic residues" evidence="1">
    <location>
        <begin position="21"/>
        <end position="30"/>
    </location>
</feature>
<proteinExistence type="predicted"/>
<protein>
    <submittedName>
        <fullName evidence="2">Uncharacterized protein</fullName>
    </submittedName>
</protein>
<evidence type="ECO:0000313" key="2">
    <source>
        <dbReference type="EMBL" id="KAI3945790.1"/>
    </source>
</evidence>
<reference evidence="2" key="1">
    <citation type="submission" date="2022-04" db="EMBL/GenBank/DDBJ databases">
        <title>A functionally conserved STORR gene fusion in Papaver species that diverged 16.8 million years ago.</title>
        <authorList>
            <person name="Catania T."/>
        </authorList>
    </citation>
    <scope>NUCLEOTIDE SEQUENCE</scope>
    <source>
        <strain evidence="2">S-188037</strain>
    </source>
</reference>
<name>A0AAD4XUC5_9MAGN</name>
<organism evidence="2 3">
    <name type="scientific">Papaver atlanticum</name>
    <dbReference type="NCBI Taxonomy" id="357466"/>
    <lineage>
        <taxon>Eukaryota</taxon>
        <taxon>Viridiplantae</taxon>
        <taxon>Streptophyta</taxon>
        <taxon>Embryophyta</taxon>
        <taxon>Tracheophyta</taxon>
        <taxon>Spermatophyta</taxon>
        <taxon>Magnoliopsida</taxon>
        <taxon>Ranunculales</taxon>
        <taxon>Papaveraceae</taxon>
        <taxon>Papaveroideae</taxon>
        <taxon>Papaver</taxon>
    </lineage>
</organism>
<dbReference type="Proteomes" id="UP001202328">
    <property type="component" value="Unassembled WGS sequence"/>
</dbReference>
<evidence type="ECO:0000313" key="3">
    <source>
        <dbReference type="Proteomes" id="UP001202328"/>
    </source>
</evidence>
<gene>
    <name evidence="2" type="ORF">MKW98_023064</name>
</gene>
<evidence type="ECO:0000256" key="1">
    <source>
        <dbReference type="SAM" id="MobiDB-lite"/>
    </source>
</evidence>
<feature type="region of interest" description="Disordered" evidence="1">
    <location>
        <begin position="1"/>
        <end position="62"/>
    </location>
</feature>
<accession>A0AAD4XUC5</accession>
<keyword evidence="3" id="KW-1185">Reference proteome</keyword>
<dbReference type="EMBL" id="JAJJMB010003726">
    <property type="protein sequence ID" value="KAI3945790.1"/>
    <property type="molecule type" value="Genomic_DNA"/>
</dbReference>
<feature type="compositionally biased region" description="Basic residues" evidence="1">
    <location>
        <begin position="1"/>
        <end position="14"/>
    </location>
</feature>
<comment type="caution">
    <text evidence="2">The sequence shown here is derived from an EMBL/GenBank/DDBJ whole genome shotgun (WGS) entry which is preliminary data.</text>
</comment>
<dbReference type="AlphaFoldDB" id="A0AAD4XUC5"/>
<sequence length="77" mass="8327">MGSGRPPKKPKKGPKAGNMGENEKLRDSEGRPIYFESTSAGPAEDSNFVYPSKHRGRTGDTSKYSILGSLADLWSVV</sequence>